<dbReference type="Proteomes" id="UP001208570">
    <property type="component" value="Unassembled WGS sequence"/>
</dbReference>
<keyword evidence="3" id="KW-1185">Reference proteome</keyword>
<feature type="transmembrane region" description="Helical" evidence="1">
    <location>
        <begin position="221"/>
        <end position="242"/>
    </location>
</feature>
<dbReference type="AlphaFoldDB" id="A0AAD9JTJ7"/>
<name>A0AAD9JTJ7_9ANNE</name>
<keyword evidence="1" id="KW-0472">Membrane</keyword>
<organism evidence="2 3">
    <name type="scientific">Paralvinella palmiformis</name>
    <dbReference type="NCBI Taxonomy" id="53620"/>
    <lineage>
        <taxon>Eukaryota</taxon>
        <taxon>Metazoa</taxon>
        <taxon>Spiralia</taxon>
        <taxon>Lophotrochozoa</taxon>
        <taxon>Annelida</taxon>
        <taxon>Polychaeta</taxon>
        <taxon>Sedentaria</taxon>
        <taxon>Canalipalpata</taxon>
        <taxon>Terebellida</taxon>
        <taxon>Terebelliformia</taxon>
        <taxon>Alvinellidae</taxon>
        <taxon>Paralvinella</taxon>
    </lineage>
</organism>
<evidence type="ECO:0000313" key="2">
    <source>
        <dbReference type="EMBL" id="KAK2158747.1"/>
    </source>
</evidence>
<accession>A0AAD9JTJ7</accession>
<keyword evidence="1" id="KW-1133">Transmembrane helix</keyword>
<dbReference type="EMBL" id="JAODUP010000164">
    <property type="protein sequence ID" value="KAK2158747.1"/>
    <property type="molecule type" value="Genomic_DNA"/>
</dbReference>
<sequence>MEVVDRLDIVVDAANLHMDRKPDELQYTDKSMDPLQLWMTSVVLVCSLLVLVATFGAFTYKNLLTYQGQDGNAVVRAYLQKMAIYNVLILSILYLTYVFFFDYSSANGRPEQCFQIGDHKLIVLLIVLGSFVVGLVRFLAVGFAHSEGYDFSGSKTHQGFSVHTNHIYKSFTSPYLKTALITLFLVLVFLYAPLPGNICDPVLNADFCLTSWLDKGSNHPLLWRLLPVFLMILLPVITATVIEHFAHIFSNGFYTEIPGYYSILNAPFIMVALTTTWSMWFGILFVVWVMFGLGAGEYFSILALFYTSCDSFALMITAVIVGRKNRLGY</sequence>
<feature type="transmembrane region" description="Helical" evidence="1">
    <location>
        <begin position="82"/>
        <end position="101"/>
    </location>
</feature>
<feature type="transmembrane region" description="Helical" evidence="1">
    <location>
        <begin position="298"/>
        <end position="321"/>
    </location>
</feature>
<feature type="transmembrane region" description="Helical" evidence="1">
    <location>
        <begin position="121"/>
        <end position="144"/>
    </location>
</feature>
<feature type="transmembrane region" description="Helical" evidence="1">
    <location>
        <begin position="175"/>
        <end position="194"/>
    </location>
</feature>
<feature type="transmembrane region" description="Helical" evidence="1">
    <location>
        <begin position="263"/>
        <end position="292"/>
    </location>
</feature>
<evidence type="ECO:0000256" key="1">
    <source>
        <dbReference type="SAM" id="Phobius"/>
    </source>
</evidence>
<protein>
    <recommendedName>
        <fullName evidence="4">Transmembrane protein</fullName>
    </recommendedName>
</protein>
<gene>
    <name evidence="2" type="ORF">LSH36_164g00054</name>
</gene>
<comment type="caution">
    <text evidence="2">The sequence shown here is derived from an EMBL/GenBank/DDBJ whole genome shotgun (WGS) entry which is preliminary data.</text>
</comment>
<reference evidence="2" key="1">
    <citation type="journal article" date="2023" name="Mol. Biol. Evol.">
        <title>Third-Generation Sequencing Reveals the Adaptive Role of the Epigenome in Three Deep-Sea Polychaetes.</title>
        <authorList>
            <person name="Perez M."/>
            <person name="Aroh O."/>
            <person name="Sun Y."/>
            <person name="Lan Y."/>
            <person name="Juniper S.K."/>
            <person name="Young C.R."/>
            <person name="Angers B."/>
            <person name="Qian P.Y."/>
        </authorList>
    </citation>
    <scope>NUCLEOTIDE SEQUENCE</scope>
    <source>
        <strain evidence="2">P08H-3</strain>
    </source>
</reference>
<feature type="transmembrane region" description="Helical" evidence="1">
    <location>
        <begin position="37"/>
        <end position="61"/>
    </location>
</feature>
<keyword evidence="1" id="KW-0812">Transmembrane</keyword>
<evidence type="ECO:0008006" key="4">
    <source>
        <dbReference type="Google" id="ProtNLM"/>
    </source>
</evidence>
<evidence type="ECO:0000313" key="3">
    <source>
        <dbReference type="Proteomes" id="UP001208570"/>
    </source>
</evidence>
<proteinExistence type="predicted"/>